<dbReference type="InterPro" id="IPR036388">
    <property type="entry name" value="WH-like_DNA-bd_sf"/>
</dbReference>
<dbReference type="InterPro" id="IPR036390">
    <property type="entry name" value="WH_DNA-bd_sf"/>
</dbReference>
<proteinExistence type="predicted"/>
<sequence>MAVGVTAQEILAHPRFAEARAAHVDAVVQLFKADPLALQMMADAGIIILRGFIVGFHFAFDPEDRSTWATPGNVRRILGERGLASPRRVDDLLARFRQAGYVEAAPAPDDRRVTILVPTARVIAHDRRHLAAYHRFLLDLFPGRGYEWALEQDERTHRLIRLSGLRDLPRALSVLGHEAIRLFLQRDAGYLALLLVMQASLSDPDHLTWTSMSNDLGVARSHLRTLFSEAERAGYVSLRIGQGRPVEILPPLWTAYDQFLAEIEADQDAIAQAAFARSP</sequence>
<protein>
    <submittedName>
        <fullName evidence="1">Uncharacterized protein</fullName>
    </submittedName>
</protein>
<gene>
    <name evidence="1" type="ORF">SAMN05192568_104113</name>
</gene>
<accession>A0A1I4SA70</accession>
<dbReference type="Proteomes" id="UP000199048">
    <property type="component" value="Unassembled WGS sequence"/>
</dbReference>
<dbReference type="SUPFAM" id="SSF46785">
    <property type="entry name" value="Winged helix' DNA-binding domain"/>
    <property type="match status" value="1"/>
</dbReference>
<keyword evidence="2" id="KW-1185">Reference proteome</keyword>
<reference evidence="2" key="1">
    <citation type="submission" date="2016-10" db="EMBL/GenBank/DDBJ databases">
        <authorList>
            <person name="Varghese N."/>
            <person name="Submissions S."/>
        </authorList>
    </citation>
    <scope>NUCLEOTIDE SEQUENCE [LARGE SCALE GENOMIC DNA]</scope>
    <source>
        <strain evidence="2">BL36</strain>
    </source>
</reference>
<dbReference type="STRING" id="582667.SAMN05192568_104113"/>
<name>A0A1I4SA70_9HYPH</name>
<evidence type="ECO:0000313" key="2">
    <source>
        <dbReference type="Proteomes" id="UP000199048"/>
    </source>
</evidence>
<organism evidence="1 2">
    <name type="scientific">Methylobacterium pseudosasicola</name>
    <dbReference type="NCBI Taxonomy" id="582667"/>
    <lineage>
        <taxon>Bacteria</taxon>
        <taxon>Pseudomonadati</taxon>
        <taxon>Pseudomonadota</taxon>
        <taxon>Alphaproteobacteria</taxon>
        <taxon>Hyphomicrobiales</taxon>
        <taxon>Methylobacteriaceae</taxon>
        <taxon>Methylobacterium</taxon>
    </lineage>
</organism>
<dbReference type="Gene3D" id="1.10.10.10">
    <property type="entry name" value="Winged helix-like DNA-binding domain superfamily/Winged helix DNA-binding domain"/>
    <property type="match status" value="1"/>
</dbReference>
<evidence type="ECO:0000313" key="1">
    <source>
        <dbReference type="EMBL" id="SFM61379.1"/>
    </source>
</evidence>
<dbReference type="RefSeq" id="WP_092045504.1">
    <property type="nucleotide sequence ID" value="NZ_FOTK01000041.1"/>
</dbReference>
<dbReference type="EMBL" id="FOTK01000041">
    <property type="protein sequence ID" value="SFM61379.1"/>
    <property type="molecule type" value="Genomic_DNA"/>
</dbReference>
<dbReference type="AlphaFoldDB" id="A0A1I4SA70"/>